<protein>
    <recommendedName>
        <fullName evidence="2">beta-galactosidase</fullName>
        <ecNumber evidence="2">3.2.1.23</ecNumber>
    </recommendedName>
</protein>
<dbReference type="AlphaFoldDB" id="M5R856"/>
<comment type="catalytic activity">
    <reaction evidence="1">
        <text>Hydrolysis of terminal non-reducing beta-D-galactose residues in beta-D-galactosides.</text>
        <dbReference type="EC" id="3.2.1.23"/>
    </reaction>
</comment>
<dbReference type="Gene3D" id="2.60.120.260">
    <property type="entry name" value="Galactose-binding domain-like"/>
    <property type="match status" value="2"/>
</dbReference>
<dbReference type="InterPro" id="IPR017853">
    <property type="entry name" value="GH"/>
</dbReference>
<proteinExistence type="predicted"/>
<dbReference type="InterPro" id="IPR000421">
    <property type="entry name" value="FA58C"/>
</dbReference>
<comment type="caution">
    <text evidence="7">The sequence shown here is derived from an EMBL/GenBank/DDBJ whole genome shotgun (WGS) entry which is preliminary data.</text>
</comment>
<evidence type="ECO:0000256" key="5">
    <source>
        <dbReference type="SAM" id="MobiDB-lite"/>
    </source>
</evidence>
<dbReference type="SUPFAM" id="SSF49785">
    <property type="entry name" value="Galactose-binding domain-like"/>
    <property type="match status" value="2"/>
</dbReference>
<gene>
    <name evidence="7" type="ORF">RMSM_07399</name>
</gene>
<sequence length="1090" mass="122535">MIDLSGTWQVRLAGEPQSHDVRLPGALRDSGIGQPPGPETKWIADGRDKIWNRPEFKPFRTADNFKIPFWLQPERHYVGKATYQREIRIPDPWSGQRIVLTLERPHWRTRVLVDGKQVGRGESLGVAHQFDLTEHVNSGVHQLAIEVDNSLDEIDVGINSHSVSDHTQSAWHGIVGAMTLSARRQIDIQRVDIRPDVDTKQVRADVVLTNSRTQSEKRYLVVKVSQDGQTLASLETAIDIQPGQSISSQALTLERLPRLWDEFEPHLCDLSVTVLDRSSERERMADERSAVVSAASAKWTGRFGFRKIQARDGRLVLNDRPIFLRGTLECCIFPLTGYPPTDVASWQRIIRICKQHGLNHIRFHSWCPPEAAFVAADEMGFYFQVECSSWPNQSVSLGRGLPIDQWIYREADRVLAAYGNHPSFMLFCAGNEPNGVAGGGKFLTPWVERYKAREDRVLVTAGAGWPIVAANDYHIPPRPRIQQWGEELRSRINAEPPETVTDYRKIISRYSSPVVAHEIGQWCVYPNFDEMAKYTGTLKPKNFEIFRSFLDDAGMLHQANDFLMASGRLQVLTYKEEIEAALRTPGFGGFQLLDLRDFPGQGTALVGMLDPFWDSKPYMDPSEFRKFCGPVVPLARMSKRVWQQHETFVATVDLSHFGNKPLDGSAAWVLRDSGNHGDNKVIGKGQWTLSGQMPGELYRIGTIECPLADVRSASKLTLEVMVDDERQSVANDWDVWVYPSAVSDDAIDRDADARSSDHPVVTTSRVSDAVAAAERGERVILTLDPNHVETDVQIGMSPIFWNWAWTNGQAPHTLGILCDPDQACFEGFPTDFHSNWQWWELISKSAAMPIDHLPATVSPLIQVVPNWFRPERLALAWEAKLGTGRILVTSMDLKSQMDQRPVARQLLHSLKRYVASPHFDPVGTVTPEQVATLLRELSPTQQAILSSRASSMQGRYEPFRAFDGKLETMWHTQWNPLVSPPHWIEVTLDQTYQLDGIRLTARQDQAATRLRGYQLLIHDDAGDWKPVASGQLKATSNPEEIHFANPLRTDRIRIQAGTSQTANGISATGHVSIAELELLFAESAAEQASQ</sequence>
<evidence type="ECO:0000256" key="2">
    <source>
        <dbReference type="ARBA" id="ARBA00012756"/>
    </source>
</evidence>
<dbReference type="Proteomes" id="UP000011991">
    <property type="component" value="Unassembled WGS sequence"/>
</dbReference>
<dbReference type="PANTHER" id="PTHR46323">
    <property type="entry name" value="BETA-GALACTOSIDASE"/>
    <property type="match status" value="1"/>
</dbReference>
<dbReference type="EC" id="3.2.1.23" evidence="2"/>
<dbReference type="GO" id="GO:0004565">
    <property type="term" value="F:beta-galactosidase activity"/>
    <property type="evidence" value="ECO:0007669"/>
    <property type="project" value="UniProtKB-EC"/>
</dbReference>
<name>M5R856_9BACT</name>
<organism evidence="7 8">
    <name type="scientific">Rhodopirellula maiorica SM1</name>
    <dbReference type="NCBI Taxonomy" id="1265738"/>
    <lineage>
        <taxon>Bacteria</taxon>
        <taxon>Pseudomonadati</taxon>
        <taxon>Planctomycetota</taxon>
        <taxon>Planctomycetia</taxon>
        <taxon>Pirellulales</taxon>
        <taxon>Pirellulaceae</taxon>
        <taxon>Novipirellula</taxon>
    </lineage>
</organism>
<dbReference type="InterPro" id="IPR050347">
    <property type="entry name" value="Bact_Beta-galactosidase"/>
</dbReference>
<dbReference type="EMBL" id="ANOG01001057">
    <property type="protein sequence ID" value="EMI15663.1"/>
    <property type="molecule type" value="Genomic_DNA"/>
</dbReference>
<dbReference type="PANTHER" id="PTHR46323:SF2">
    <property type="entry name" value="BETA-GALACTOSIDASE"/>
    <property type="match status" value="1"/>
</dbReference>
<dbReference type="SUPFAM" id="SSF49303">
    <property type="entry name" value="beta-Galactosidase/glucuronidase domain"/>
    <property type="match status" value="1"/>
</dbReference>
<evidence type="ECO:0000256" key="1">
    <source>
        <dbReference type="ARBA" id="ARBA00001412"/>
    </source>
</evidence>
<dbReference type="InterPro" id="IPR036156">
    <property type="entry name" value="Beta-gal/glucu_dom_sf"/>
</dbReference>
<keyword evidence="8" id="KW-1185">Reference proteome</keyword>
<evidence type="ECO:0000259" key="6">
    <source>
        <dbReference type="PROSITE" id="PS50022"/>
    </source>
</evidence>
<dbReference type="Pfam" id="PF00754">
    <property type="entry name" value="F5_F8_type_C"/>
    <property type="match status" value="1"/>
</dbReference>
<feature type="domain" description="F5/8 type C" evidence="6">
    <location>
        <begin position="924"/>
        <end position="1081"/>
    </location>
</feature>
<dbReference type="InterPro" id="IPR008979">
    <property type="entry name" value="Galactose-bd-like_sf"/>
</dbReference>
<reference evidence="7 8" key="1">
    <citation type="journal article" date="2013" name="Mar. Genomics">
        <title>Expression of sulfatases in Rhodopirellula baltica and the diversity of sulfatases in the genus Rhodopirellula.</title>
        <authorList>
            <person name="Wegner C.E."/>
            <person name="Richter-Heitmann T."/>
            <person name="Klindworth A."/>
            <person name="Klockow C."/>
            <person name="Richter M."/>
            <person name="Achstetter T."/>
            <person name="Glockner F.O."/>
            <person name="Harder J."/>
        </authorList>
    </citation>
    <scope>NUCLEOTIDE SEQUENCE [LARGE SCALE GENOMIC DNA]</scope>
    <source>
        <strain evidence="7 8">SM1</strain>
    </source>
</reference>
<dbReference type="SUPFAM" id="SSF51445">
    <property type="entry name" value="(Trans)glycosidases"/>
    <property type="match status" value="1"/>
</dbReference>
<dbReference type="GO" id="GO:0005990">
    <property type="term" value="P:lactose catabolic process"/>
    <property type="evidence" value="ECO:0007669"/>
    <property type="project" value="TreeGrafter"/>
</dbReference>
<evidence type="ECO:0000256" key="4">
    <source>
        <dbReference type="ARBA" id="ARBA00023295"/>
    </source>
</evidence>
<feature type="region of interest" description="Disordered" evidence="5">
    <location>
        <begin position="19"/>
        <end position="41"/>
    </location>
</feature>
<evidence type="ECO:0000313" key="8">
    <source>
        <dbReference type="Proteomes" id="UP000011991"/>
    </source>
</evidence>
<dbReference type="PATRIC" id="fig|1265738.3.peg.7380"/>
<keyword evidence="3 7" id="KW-0378">Hydrolase</keyword>
<dbReference type="Gene3D" id="3.20.20.80">
    <property type="entry name" value="Glycosidases"/>
    <property type="match status" value="1"/>
</dbReference>
<accession>M5R856</accession>
<dbReference type="RefSeq" id="WP_008708526.1">
    <property type="nucleotide sequence ID" value="NZ_ANOG01001057.1"/>
</dbReference>
<evidence type="ECO:0000313" key="7">
    <source>
        <dbReference type="EMBL" id="EMI15663.1"/>
    </source>
</evidence>
<keyword evidence="4" id="KW-0326">Glycosidase</keyword>
<evidence type="ECO:0000256" key="3">
    <source>
        <dbReference type="ARBA" id="ARBA00022801"/>
    </source>
</evidence>
<dbReference type="GO" id="GO:0009341">
    <property type="term" value="C:beta-galactosidase complex"/>
    <property type="evidence" value="ECO:0007669"/>
    <property type="project" value="TreeGrafter"/>
</dbReference>
<dbReference type="PROSITE" id="PS50022">
    <property type="entry name" value="FA58C_3"/>
    <property type="match status" value="1"/>
</dbReference>